<name>A0A0G4GKT5_9ALVE</name>
<dbReference type="VEuPathDB" id="CryptoDB:Cvel_4843"/>
<protein>
    <submittedName>
        <fullName evidence="1">Uncharacterized protein</fullName>
    </submittedName>
</protein>
<organism evidence="1">
    <name type="scientific">Chromera velia CCMP2878</name>
    <dbReference type="NCBI Taxonomy" id="1169474"/>
    <lineage>
        <taxon>Eukaryota</taxon>
        <taxon>Sar</taxon>
        <taxon>Alveolata</taxon>
        <taxon>Colpodellida</taxon>
        <taxon>Chromeraceae</taxon>
        <taxon>Chromera</taxon>
    </lineage>
</organism>
<dbReference type="EMBL" id="CDMZ01001314">
    <property type="protein sequence ID" value="CEM30641.1"/>
    <property type="molecule type" value="Genomic_DNA"/>
</dbReference>
<evidence type="ECO:0000313" key="1">
    <source>
        <dbReference type="EMBL" id="CEM30641.1"/>
    </source>
</evidence>
<sequence>MLIIGAVIFSADVEKAFQQIDDIHRYEKGALGVCIPAGLPELPATNLFPEKYTDERWLWLRKRAAEMRPGSI</sequence>
<gene>
    <name evidence="1" type="ORF">Cvel_4843</name>
</gene>
<accession>A0A0G4GKT5</accession>
<dbReference type="AlphaFoldDB" id="A0A0G4GKT5"/>
<proteinExistence type="predicted"/>
<reference evidence="1" key="1">
    <citation type="submission" date="2014-11" db="EMBL/GenBank/DDBJ databases">
        <authorList>
            <person name="Otto D Thomas"/>
            <person name="Naeem Raeece"/>
        </authorList>
    </citation>
    <scope>NUCLEOTIDE SEQUENCE</scope>
</reference>